<evidence type="ECO:0000313" key="10">
    <source>
        <dbReference type="Proteomes" id="UP000432715"/>
    </source>
</evidence>
<accession>A0A6I0F4Z1</accession>
<evidence type="ECO:0000256" key="4">
    <source>
        <dbReference type="ARBA" id="ARBA00022692"/>
    </source>
</evidence>
<comment type="subcellular location">
    <subcellularLocation>
        <location evidence="1">Membrane</location>
        <topology evidence="1">Multi-pass membrane protein</topology>
    </subcellularLocation>
</comment>
<protein>
    <submittedName>
        <fullName evidence="9">Sugar transferase</fullName>
    </submittedName>
</protein>
<dbReference type="InterPro" id="IPR003362">
    <property type="entry name" value="Bact_transf"/>
</dbReference>
<keyword evidence="4 7" id="KW-0812">Transmembrane</keyword>
<dbReference type="GO" id="GO:0016020">
    <property type="term" value="C:membrane"/>
    <property type="evidence" value="ECO:0007669"/>
    <property type="project" value="UniProtKB-SubCell"/>
</dbReference>
<dbReference type="AlphaFoldDB" id="A0A6I0F4Z1"/>
<organism evidence="9 10">
    <name type="scientific">Alkaliphilus pronyensis</name>
    <dbReference type="NCBI Taxonomy" id="1482732"/>
    <lineage>
        <taxon>Bacteria</taxon>
        <taxon>Bacillati</taxon>
        <taxon>Bacillota</taxon>
        <taxon>Clostridia</taxon>
        <taxon>Peptostreptococcales</taxon>
        <taxon>Natronincolaceae</taxon>
        <taxon>Alkaliphilus</taxon>
    </lineage>
</organism>
<feature type="domain" description="Bacterial sugar transferase" evidence="8">
    <location>
        <begin position="6"/>
        <end position="187"/>
    </location>
</feature>
<evidence type="ECO:0000256" key="1">
    <source>
        <dbReference type="ARBA" id="ARBA00004141"/>
    </source>
</evidence>
<keyword evidence="6 7" id="KW-0472">Membrane</keyword>
<dbReference type="Pfam" id="PF02397">
    <property type="entry name" value="Bac_transf"/>
    <property type="match status" value="1"/>
</dbReference>
<proteinExistence type="inferred from homology"/>
<dbReference type="Proteomes" id="UP000432715">
    <property type="component" value="Unassembled WGS sequence"/>
</dbReference>
<evidence type="ECO:0000313" key="9">
    <source>
        <dbReference type="EMBL" id="KAB3534759.1"/>
    </source>
</evidence>
<dbReference type="GO" id="GO:0016780">
    <property type="term" value="F:phosphotransferase activity, for other substituted phosphate groups"/>
    <property type="evidence" value="ECO:0007669"/>
    <property type="project" value="TreeGrafter"/>
</dbReference>
<keyword evidence="5 7" id="KW-1133">Transmembrane helix</keyword>
<dbReference type="InterPro" id="IPR017475">
    <property type="entry name" value="EPS_sugar_tfrase"/>
</dbReference>
<dbReference type="NCBIfam" id="TIGR03025">
    <property type="entry name" value="EPS_sugtrans"/>
    <property type="match status" value="1"/>
</dbReference>
<dbReference type="EMBL" id="WBZC01000026">
    <property type="protein sequence ID" value="KAB3534759.1"/>
    <property type="molecule type" value="Genomic_DNA"/>
</dbReference>
<sequence length="204" mass="23618">MYKVSKRTFDILLSVVMLILVAPIMLITALVIKIDSSGPVLFKQQRVGKNGKDFTILKFRTMVVNAERMGTGLDSFANDSRVTKVGKLLRNTSLDELPQLFNILRGDMSFVGPRPPVTYHPYKYEDYPLIPKRRFEVKPGVTGYAQINGRNELSWDEKFKYDLLYIENRSFWFDLKIFVLTIFKVLKMEGSYDVEQNKKSENVD</sequence>
<comment type="caution">
    <text evidence="9">The sequence shown here is derived from an EMBL/GenBank/DDBJ whole genome shotgun (WGS) entry which is preliminary data.</text>
</comment>
<dbReference type="PANTHER" id="PTHR30576:SF0">
    <property type="entry name" value="UNDECAPRENYL-PHOSPHATE N-ACETYLGALACTOSAMINYL 1-PHOSPHATE TRANSFERASE-RELATED"/>
    <property type="match status" value="1"/>
</dbReference>
<evidence type="ECO:0000256" key="3">
    <source>
        <dbReference type="ARBA" id="ARBA00022679"/>
    </source>
</evidence>
<name>A0A6I0F4Z1_9FIRM</name>
<dbReference type="PANTHER" id="PTHR30576">
    <property type="entry name" value="COLANIC BIOSYNTHESIS UDP-GLUCOSE LIPID CARRIER TRANSFERASE"/>
    <property type="match status" value="1"/>
</dbReference>
<evidence type="ECO:0000256" key="7">
    <source>
        <dbReference type="SAM" id="Phobius"/>
    </source>
</evidence>
<reference evidence="9 10" key="1">
    <citation type="submission" date="2019-10" db="EMBL/GenBank/DDBJ databases">
        <title>Alkaliphilus serpentinus sp. nov. and Alkaliphilus pronyensis sp. nov., two novel anaerobic alkaliphilic species isolated from the serpentinized-hosted hydrothermal field of the Prony Bay (New Caledonia).</title>
        <authorList>
            <person name="Postec A."/>
        </authorList>
    </citation>
    <scope>NUCLEOTIDE SEQUENCE [LARGE SCALE GENOMIC DNA]</scope>
    <source>
        <strain evidence="9 10">LacV</strain>
    </source>
</reference>
<evidence type="ECO:0000256" key="2">
    <source>
        <dbReference type="ARBA" id="ARBA00006464"/>
    </source>
</evidence>
<keyword evidence="3 9" id="KW-0808">Transferase</keyword>
<dbReference type="OrthoDB" id="9808602at2"/>
<keyword evidence="10" id="KW-1185">Reference proteome</keyword>
<evidence type="ECO:0000259" key="8">
    <source>
        <dbReference type="Pfam" id="PF02397"/>
    </source>
</evidence>
<evidence type="ECO:0000256" key="6">
    <source>
        <dbReference type="ARBA" id="ARBA00023136"/>
    </source>
</evidence>
<feature type="transmembrane region" description="Helical" evidence="7">
    <location>
        <begin position="12"/>
        <end position="32"/>
    </location>
</feature>
<gene>
    <name evidence="9" type="ORF">F8154_08430</name>
</gene>
<evidence type="ECO:0000256" key="5">
    <source>
        <dbReference type="ARBA" id="ARBA00022989"/>
    </source>
</evidence>
<comment type="similarity">
    <text evidence="2">Belongs to the bacterial sugar transferase family.</text>
</comment>